<proteinExistence type="inferred from homology"/>
<evidence type="ECO:0000256" key="1">
    <source>
        <dbReference type="ARBA" id="ARBA00008396"/>
    </source>
</evidence>
<dbReference type="Pfam" id="PF01479">
    <property type="entry name" value="S4"/>
    <property type="match status" value="1"/>
</dbReference>
<dbReference type="PIRSF" id="PIRSF016821">
    <property type="entry name" value="HSP15"/>
    <property type="match status" value="1"/>
</dbReference>
<keyword evidence="8" id="KW-1185">Reference proteome</keyword>
<gene>
    <name evidence="7" type="ORF">CIK91_03310</name>
    <name evidence="6" type="ORF">PRRU23_02050</name>
</gene>
<evidence type="ECO:0000313" key="7">
    <source>
        <dbReference type="EMBL" id="OYP56357.1"/>
    </source>
</evidence>
<dbReference type="AlphaFoldDB" id="A0AA37I028"/>
<protein>
    <submittedName>
        <fullName evidence="6">Heat-shock protein Hsp15</fullName>
    </submittedName>
</protein>
<evidence type="ECO:0000256" key="2">
    <source>
        <dbReference type="ARBA" id="ARBA00022884"/>
    </source>
</evidence>
<evidence type="ECO:0000313" key="8">
    <source>
        <dbReference type="Proteomes" id="UP000216189"/>
    </source>
</evidence>
<comment type="similarity">
    <text evidence="1">Belongs to the HSP15 family.</text>
</comment>
<dbReference type="SUPFAM" id="SSF55174">
    <property type="entry name" value="Alpha-L RNA-binding motif"/>
    <property type="match status" value="1"/>
</dbReference>
<organism evidence="6 9">
    <name type="scientific">Segatella bryantii</name>
    <name type="common">Prevotella bryantii</name>
    <dbReference type="NCBI Taxonomy" id="77095"/>
    <lineage>
        <taxon>Bacteria</taxon>
        <taxon>Pseudomonadati</taxon>
        <taxon>Bacteroidota</taxon>
        <taxon>Bacteroidia</taxon>
        <taxon>Bacteroidales</taxon>
        <taxon>Prevotellaceae</taxon>
        <taxon>Segatella</taxon>
    </lineage>
</organism>
<dbReference type="GO" id="GO:0034605">
    <property type="term" value="P:cellular response to heat"/>
    <property type="evidence" value="ECO:0007669"/>
    <property type="project" value="InterPro"/>
</dbReference>
<dbReference type="Proteomes" id="UP000887043">
    <property type="component" value="Unassembled WGS sequence"/>
</dbReference>
<sequence>MADTARIDKWLWAARIFKTRSIAADACKNSRVTINGSNVKPSHMIKRGEIIHVKKPPITYSFRVLDCIEKRVGAKLLINVYENVTDPKQYELLEMSRISGFIDRARGTGRPTKKDRRAIDAFVDPVMFGWDDDEDDDED</sequence>
<accession>A0AA37I028</accession>
<evidence type="ECO:0000259" key="5">
    <source>
        <dbReference type="SMART" id="SM00363"/>
    </source>
</evidence>
<evidence type="ECO:0000256" key="4">
    <source>
        <dbReference type="PROSITE-ProRule" id="PRU00182"/>
    </source>
</evidence>
<dbReference type="GeneID" id="72480458"/>
<dbReference type="GO" id="GO:0003677">
    <property type="term" value="F:DNA binding"/>
    <property type="evidence" value="ECO:0007669"/>
    <property type="project" value="UniProtKB-KW"/>
</dbReference>
<evidence type="ECO:0000313" key="6">
    <source>
        <dbReference type="EMBL" id="GJG26505.1"/>
    </source>
</evidence>
<keyword evidence="2 4" id="KW-0694">RNA-binding</keyword>
<dbReference type="EMBL" id="NPJF01000023">
    <property type="protein sequence ID" value="OYP56357.1"/>
    <property type="molecule type" value="Genomic_DNA"/>
</dbReference>
<name>A0AA37I028_SEGBR</name>
<keyword evidence="3" id="KW-0238">DNA-binding</keyword>
<dbReference type="CDD" id="cd00165">
    <property type="entry name" value="S4"/>
    <property type="match status" value="1"/>
</dbReference>
<dbReference type="Gene3D" id="3.10.290.10">
    <property type="entry name" value="RNA-binding S4 domain"/>
    <property type="match status" value="1"/>
</dbReference>
<dbReference type="Proteomes" id="UP000216189">
    <property type="component" value="Unassembled WGS sequence"/>
</dbReference>
<dbReference type="GO" id="GO:0043023">
    <property type="term" value="F:ribosomal large subunit binding"/>
    <property type="evidence" value="ECO:0007669"/>
    <property type="project" value="InterPro"/>
</dbReference>
<comment type="caution">
    <text evidence="6">The sequence shown here is derived from an EMBL/GenBank/DDBJ whole genome shotgun (WGS) entry which is preliminary data.</text>
</comment>
<dbReference type="InterPro" id="IPR002942">
    <property type="entry name" value="S4_RNA-bd"/>
</dbReference>
<dbReference type="EMBL" id="BPTR01000001">
    <property type="protein sequence ID" value="GJG26505.1"/>
    <property type="molecule type" value="Genomic_DNA"/>
</dbReference>
<feature type="domain" description="RNA-binding S4" evidence="5">
    <location>
        <begin position="5"/>
        <end position="69"/>
    </location>
</feature>
<dbReference type="RefSeq" id="WP_006281751.1">
    <property type="nucleotide sequence ID" value="NZ_BPTR01000001.1"/>
</dbReference>
<dbReference type="InterPro" id="IPR025708">
    <property type="entry name" value="HSP15"/>
</dbReference>
<evidence type="ECO:0000256" key="3">
    <source>
        <dbReference type="ARBA" id="ARBA00023125"/>
    </source>
</evidence>
<reference evidence="6" key="2">
    <citation type="submission" date="2021-08" db="EMBL/GenBank/DDBJ databases">
        <title>Prevotella lacticifex sp. nov., isolated from rumen of cow.</title>
        <authorList>
            <person name="Shinkai T."/>
            <person name="Ikeyama N."/>
            <person name="Kumagai M."/>
            <person name="Ohmori H."/>
            <person name="Sakamoto M."/>
            <person name="Ohkuma M."/>
            <person name="Mitsumori M."/>
        </authorList>
    </citation>
    <scope>NUCLEOTIDE SEQUENCE</scope>
    <source>
        <strain evidence="6">DSM 11371</strain>
    </source>
</reference>
<dbReference type="GO" id="GO:0003727">
    <property type="term" value="F:single-stranded RNA binding"/>
    <property type="evidence" value="ECO:0007669"/>
    <property type="project" value="InterPro"/>
</dbReference>
<reference evidence="7 8" key="1">
    <citation type="submission" date="2017-08" db="EMBL/GenBank/DDBJ databases">
        <title>Comparative genomics of non-oral Prevotella species.</title>
        <authorList>
            <person name="Accetto T."/>
            <person name="Nograsek B."/>
            <person name="Avgustin G."/>
        </authorList>
    </citation>
    <scope>NUCLEOTIDE SEQUENCE [LARGE SCALE GENOMIC DNA]</scope>
    <source>
        <strain evidence="7 8">TC1-1</strain>
    </source>
</reference>
<evidence type="ECO:0000313" key="9">
    <source>
        <dbReference type="Proteomes" id="UP000887043"/>
    </source>
</evidence>
<dbReference type="InterPro" id="IPR036986">
    <property type="entry name" value="S4_RNA-bd_sf"/>
</dbReference>
<dbReference type="PROSITE" id="PS50889">
    <property type="entry name" value="S4"/>
    <property type="match status" value="1"/>
</dbReference>
<dbReference type="SMART" id="SM00363">
    <property type="entry name" value="S4"/>
    <property type="match status" value="1"/>
</dbReference>